<name>A0A5J9WKW6_9POAL</name>
<dbReference type="EMBL" id="RWGY01000002">
    <property type="protein sequence ID" value="TVU49352.1"/>
    <property type="molecule type" value="Genomic_DNA"/>
</dbReference>
<dbReference type="Gramene" id="TVU49352">
    <property type="protein sequence ID" value="TVU49352"/>
    <property type="gene ID" value="EJB05_00660"/>
</dbReference>
<organism evidence="1 2">
    <name type="scientific">Eragrostis curvula</name>
    <name type="common">weeping love grass</name>
    <dbReference type="NCBI Taxonomy" id="38414"/>
    <lineage>
        <taxon>Eukaryota</taxon>
        <taxon>Viridiplantae</taxon>
        <taxon>Streptophyta</taxon>
        <taxon>Embryophyta</taxon>
        <taxon>Tracheophyta</taxon>
        <taxon>Spermatophyta</taxon>
        <taxon>Magnoliopsida</taxon>
        <taxon>Liliopsida</taxon>
        <taxon>Poales</taxon>
        <taxon>Poaceae</taxon>
        <taxon>PACMAD clade</taxon>
        <taxon>Chloridoideae</taxon>
        <taxon>Eragrostideae</taxon>
        <taxon>Eragrostidinae</taxon>
        <taxon>Eragrostis</taxon>
    </lineage>
</organism>
<comment type="caution">
    <text evidence="1">The sequence shown here is derived from an EMBL/GenBank/DDBJ whole genome shotgun (WGS) entry which is preliminary data.</text>
</comment>
<dbReference type="AlphaFoldDB" id="A0A5J9WKW6"/>
<protein>
    <submittedName>
        <fullName evidence="1">Uncharacterized protein</fullName>
    </submittedName>
</protein>
<sequence>MSSTTAAASGALAGAWFGELASALQERWQAVCEHLPRQQPKLGSGGGLVENNNKKAAGAAAGAGNRTATRKDEEYVGACGGAISDATLPAARPVHAQLIPRHRVGRGGVPVDCSLPVSSSDHGLVPLPCQSATTLDDKQQAPTMFHNPAART</sequence>
<evidence type="ECO:0000313" key="1">
    <source>
        <dbReference type="EMBL" id="TVU49352.1"/>
    </source>
</evidence>
<accession>A0A5J9WKW6</accession>
<feature type="non-terminal residue" evidence="1">
    <location>
        <position position="1"/>
    </location>
</feature>
<reference evidence="1 2" key="1">
    <citation type="journal article" date="2019" name="Sci. Rep.">
        <title>A high-quality genome of Eragrostis curvula grass provides insights into Poaceae evolution and supports new strategies to enhance forage quality.</title>
        <authorList>
            <person name="Carballo J."/>
            <person name="Santos B.A.C.M."/>
            <person name="Zappacosta D."/>
            <person name="Garbus I."/>
            <person name="Selva J.P."/>
            <person name="Gallo C.A."/>
            <person name="Diaz A."/>
            <person name="Albertini E."/>
            <person name="Caccamo M."/>
            <person name="Echenique V."/>
        </authorList>
    </citation>
    <scope>NUCLEOTIDE SEQUENCE [LARGE SCALE GENOMIC DNA]</scope>
    <source>
        <strain evidence="2">cv. Victoria</strain>
        <tissue evidence="1">Leaf</tissue>
    </source>
</reference>
<proteinExistence type="predicted"/>
<evidence type="ECO:0000313" key="2">
    <source>
        <dbReference type="Proteomes" id="UP000324897"/>
    </source>
</evidence>
<gene>
    <name evidence="1" type="ORF">EJB05_00660</name>
</gene>
<dbReference type="Proteomes" id="UP000324897">
    <property type="component" value="Chromosome 6"/>
</dbReference>
<keyword evidence="2" id="KW-1185">Reference proteome</keyword>